<dbReference type="Gene3D" id="3.30.420.40">
    <property type="match status" value="2"/>
</dbReference>
<gene>
    <name evidence="9" type="ORF">FOB82_12285</name>
</gene>
<feature type="compositionally biased region" description="Low complexity" evidence="7">
    <location>
        <begin position="21"/>
        <end position="32"/>
    </location>
</feature>
<dbReference type="Gene3D" id="3.90.640.10">
    <property type="entry name" value="Actin, Chain A, domain 4"/>
    <property type="match status" value="1"/>
</dbReference>
<evidence type="ECO:0000256" key="5">
    <source>
        <dbReference type="ARBA" id="ARBA00023186"/>
    </source>
</evidence>
<evidence type="ECO:0000256" key="7">
    <source>
        <dbReference type="SAM" id="MobiDB-lite"/>
    </source>
</evidence>
<dbReference type="InterPro" id="IPR058923">
    <property type="entry name" value="RCC1-like_dom"/>
</dbReference>
<organism evidence="9 10">
    <name type="scientific">Corynebacterium xerosis</name>
    <dbReference type="NCBI Taxonomy" id="1725"/>
    <lineage>
        <taxon>Bacteria</taxon>
        <taxon>Bacillati</taxon>
        <taxon>Actinomycetota</taxon>
        <taxon>Actinomycetes</taxon>
        <taxon>Mycobacteriales</taxon>
        <taxon>Corynebacteriaceae</taxon>
        <taxon>Corynebacterium</taxon>
    </lineage>
</organism>
<dbReference type="Proteomes" id="UP000426857">
    <property type="component" value="Chromosome"/>
</dbReference>
<dbReference type="SUPFAM" id="SSF50985">
    <property type="entry name" value="RCC1/BLIP-II"/>
    <property type="match status" value="1"/>
</dbReference>
<evidence type="ECO:0000256" key="6">
    <source>
        <dbReference type="SAM" id="Coils"/>
    </source>
</evidence>
<dbReference type="Gene3D" id="2.130.10.30">
    <property type="entry name" value="Regulator of chromosome condensation 1/beta-lactamase-inhibitor protein II"/>
    <property type="match status" value="2"/>
</dbReference>
<reference evidence="9 10" key="1">
    <citation type="submission" date="2019-11" db="EMBL/GenBank/DDBJ databases">
        <title>FDA dAtabase for Regulatory Grade micrObial Sequences (FDA-ARGOS): Supporting development and validation of Infectious Disease Dx tests.</title>
        <authorList>
            <person name="Kerrigan L."/>
            <person name="Long C."/>
            <person name="Tallon L."/>
            <person name="Sadzewicz L."/>
            <person name="Vavikolanu K."/>
            <person name="Mehta A."/>
            <person name="Aluvathingal J."/>
            <person name="Nadendla S."/>
            <person name="Yan Y."/>
            <person name="Sichtig H."/>
        </authorList>
    </citation>
    <scope>NUCLEOTIDE SEQUENCE [LARGE SCALE GENOMIC DNA]</scope>
    <source>
        <strain evidence="9 10">FDAARGOS_674</strain>
    </source>
</reference>
<dbReference type="PROSITE" id="PS00626">
    <property type="entry name" value="RCC1_2"/>
    <property type="match status" value="2"/>
</dbReference>
<dbReference type="InterPro" id="IPR013126">
    <property type="entry name" value="Hsp_70_fam"/>
</dbReference>
<feature type="domain" description="RCC1-like" evidence="8">
    <location>
        <begin position="559"/>
        <end position="801"/>
    </location>
</feature>
<dbReference type="AlphaFoldDB" id="A0A6B8TL80"/>
<keyword evidence="4" id="KW-0067">ATP-binding</keyword>
<evidence type="ECO:0000256" key="4">
    <source>
        <dbReference type="ARBA" id="ARBA00022840"/>
    </source>
</evidence>
<evidence type="ECO:0000256" key="3">
    <source>
        <dbReference type="ARBA" id="ARBA00022741"/>
    </source>
</evidence>
<dbReference type="SUPFAM" id="SSF53067">
    <property type="entry name" value="Actin-like ATPase domain"/>
    <property type="match status" value="2"/>
</dbReference>
<feature type="coiled-coil region" evidence="6">
    <location>
        <begin position="274"/>
        <end position="301"/>
    </location>
</feature>
<evidence type="ECO:0000313" key="9">
    <source>
        <dbReference type="EMBL" id="QGS35609.1"/>
    </source>
</evidence>
<evidence type="ECO:0000256" key="2">
    <source>
        <dbReference type="ARBA" id="ARBA00022737"/>
    </source>
</evidence>
<dbReference type="GO" id="GO:0005085">
    <property type="term" value="F:guanyl-nucleotide exchange factor activity"/>
    <property type="evidence" value="ECO:0007669"/>
    <property type="project" value="TreeGrafter"/>
</dbReference>
<dbReference type="InterPro" id="IPR051553">
    <property type="entry name" value="Ran_GTPase-activating"/>
</dbReference>
<dbReference type="InterPro" id="IPR000408">
    <property type="entry name" value="Reg_chr_condens"/>
</dbReference>
<dbReference type="KEGG" id="cxe:FOB82_12285"/>
<evidence type="ECO:0000256" key="1">
    <source>
        <dbReference type="ARBA" id="ARBA00022658"/>
    </source>
</evidence>
<dbReference type="GO" id="GO:0140662">
    <property type="term" value="F:ATP-dependent protein folding chaperone"/>
    <property type="evidence" value="ECO:0007669"/>
    <property type="project" value="InterPro"/>
</dbReference>
<proteinExistence type="predicted"/>
<dbReference type="Pfam" id="PF00012">
    <property type="entry name" value="HSP70"/>
    <property type="match status" value="1"/>
</dbReference>
<keyword evidence="1" id="KW-0344">Guanine-nucleotide releasing factor</keyword>
<dbReference type="GO" id="GO:0005737">
    <property type="term" value="C:cytoplasm"/>
    <property type="evidence" value="ECO:0007669"/>
    <property type="project" value="TreeGrafter"/>
</dbReference>
<keyword evidence="3" id="KW-0547">Nucleotide-binding</keyword>
<evidence type="ECO:0000259" key="8">
    <source>
        <dbReference type="Pfam" id="PF25390"/>
    </source>
</evidence>
<dbReference type="Pfam" id="PF25390">
    <property type="entry name" value="WD40_RLD"/>
    <property type="match status" value="1"/>
</dbReference>
<dbReference type="PANTHER" id="PTHR45982">
    <property type="entry name" value="REGULATOR OF CHROMOSOME CONDENSATION"/>
    <property type="match status" value="1"/>
</dbReference>
<dbReference type="PANTHER" id="PTHR45982:SF1">
    <property type="entry name" value="REGULATOR OF CHROMOSOME CONDENSATION"/>
    <property type="match status" value="1"/>
</dbReference>
<dbReference type="PROSITE" id="PS50012">
    <property type="entry name" value="RCC1_3"/>
    <property type="match status" value="5"/>
</dbReference>
<keyword evidence="6" id="KW-0175">Coiled coil</keyword>
<protein>
    <submittedName>
        <fullName evidence="9">Hsp70 family protein</fullName>
    </submittedName>
</protein>
<dbReference type="InterPro" id="IPR009091">
    <property type="entry name" value="RCC1/BLIP-II"/>
</dbReference>
<accession>A0A6B8TL80</accession>
<keyword evidence="5" id="KW-0143">Chaperone</keyword>
<feature type="region of interest" description="Disordered" evidence="7">
    <location>
        <begin position="1"/>
        <end position="44"/>
    </location>
</feature>
<evidence type="ECO:0000313" key="10">
    <source>
        <dbReference type="Proteomes" id="UP000426857"/>
    </source>
</evidence>
<dbReference type="EMBL" id="CP046322">
    <property type="protein sequence ID" value="QGS35609.1"/>
    <property type="molecule type" value="Genomic_DNA"/>
</dbReference>
<dbReference type="PRINTS" id="PR00633">
    <property type="entry name" value="RCCNDNSATION"/>
</dbReference>
<sequence>MPRRWWSPSFATARSPRRSARSGSSRPSMGAAVRRRATSTRGSDAMARRLALDIGATTVTARFRGGHGGSQTVLFDGAPSFPAAVCFDGNGACAGAAALAAGAGDPASYAGSPLTAVLSAQLRYGGVERDPAELLMPVLSLALAHARDLDAQPPESISCVVPLGAMERLRAPMSMAARSLGLPDPSLIPEPVAAVLHATGGRGLPSGGTGVIVDAGGSAMEVTVLRGTGSGAPVIVADHSDRALGGDDVDARILAWLGAFLDRDNPPLAAALRAETNRTLLASLRDEVRRAKEDLARLPETEIAVTTLRGHGTVRLPRADLDRILADWSAGARALLARTLSEAGLPANGSVGCFVIGGGAHVPVLGPALAPIARLTFAHEPLTAAADGALIADDEVLEAIGKMDEAPAGAVGKRGPGAVKPPAMPKIPAMPKMPSAPAASPFLARTDPVAPLFPPGPPVPDEFVRFWPGASHIAAEDADGTVWQWGELATLALVTKPMPPRPVAGVAGPVVAASSGESFTVIVDAHGGATAWGPNESNQLGASTTPVPKDAAVRPVLPATVTDVSCGTSHALAVTSDGHVLSWGLPLGGRLGNAAPMDIAPQAPKPVTYNVRDIVAVAAGRNHSLALDESGGLWGWGRDNRGQLGGAAGRGSPYPMRLPTSVPFATIVAGKDFSLAIDGEGAVWSWGRNDRGQLGLGGPATRDGAGRVHLPAPAIRVFAAQGHAGAILVDGTLVTWGANDHGQLGFPGALRSFSTVPRPVTLPGGATAAGAGGGGGYSACLTDDGKIFTWGEAYHGIDGSAARGTGGHVPVQLAGQPRNLPGHNN</sequence>
<dbReference type="GO" id="GO:0005524">
    <property type="term" value="F:ATP binding"/>
    <property type="evidence" value="ECO:0007669"/>
    <property type="project" value="UniProtKB-KW"/>
</dbReference>
<keyword evidence="2" id="KW-0677">Repeat</keyword>
<name>A0A6B8TL80_9CORY</name>
<dbReference type="InterPro" id="IPR043129">
    <property type="entry name" value="ATPase_NBD"/>
</dbReference>